<reference evidence="2 3" key="1">
    <citation type="submission" date="2023-06" db="EMBL/GenBank/DDBJ databases">
        <title>Alteromonas sp. ASW11-36 isolated from intertidal sand.</title>
        <authorList>
            <person name="Li Y."/>
        </authorList>
    </citation>
    <scope>NUCLEOTIDE SEQUENCE [LARGE SCALE GENOMIC DNA]</scope>
    <source>
        <strain evidence="2 3">ASW11-36</strain>
    </source>
</reference>
<organism evidence="2 3">
    <name type="scientific">Alteromonas arenosi</name>
    <dbReference type="NCBI Taxonomy" id="3055817"/>
    <lineage>
        <taxon>Bacteria</taxon>
        <taxon>Pseudomonadati</taxon>
        <taxon>Pseudomonadota</taxon>
        <taxon>Gammaproteobacteria</taxon>
        <taxon>Alteromonadales</taxon>
        <taxon>Alteromonadaceae</taxon>
        <taxon>Alteromonas/Salinimonas group</taxon>
        <taxon>Alteromonas</taxon>
    </lineage>
</organism>
<dbReference type="RefSeq" id="WP_289366175.1">
    <property type="nucleotide sequence ID" value="NZ_JAUCBP010000011.1"/>
</dbReference>
<dbReference type="EMBL" id="JAUCBP010000011">
    <property type="protein sequence ID" value="MDM7861566.1"/>
    <property type="molecule type" value="Genomic_DNA"/>
</dbReference>
<feature type="chain" id="PRO_5046430707" description="Type IV pilus biogenesis protein PilP" evidence="1">
    <location>
        <begin position="26"/>
        <end position="195"/>
    </location>
</feature>
<protein>
    <recommendedName>
        <fullName evidence="4">Type IV pilus biogenesis protein PilP</fullName>
    </recommendedName>
</protein>
<keyword evidence="1" id="KW-0732">Signal</keyword>
<proteinExistence type="predicted"/>
<name>A0ABT7SZE5_9ALTE</name>
<sequence>MKFSIIRDAALITVFSLSIAATANAQQSIEEAISQCSKETNSLQRLVCFDRLAKTVREYTGAQQQLPTVSRQPAVVRPSTPAASVAAPEVQQQVQQQAEVATRNAPTAEEEFGLEHKRDTDAMISKLYAQISSISTNQRRKRTVTLDNGQQWQQQDGSTLKISVGDTIYIERGVLGAFYMSTDDVNKRMKVKRVN</sequence>
<evidence type="ECO:0000256" key="1">
    <source>
        <dbReference type="SAM" id="SignalP"/>
    </source>
</evidence>
<evidence type="ECO:0008006" key="4">
    <source>
        <dbReference type="Google" id="ProtNLM"/>
    </source>
</evidence>
<feature type="signal peptide" evidence="1">
    <location>
        <begin position="1"/>
        <end position="25"/>
    </location>
</feature>
<accession>A0ABT7SZE5</accession>
<evidence type="ECO:0000313" key="3">
    <source>
        <dbReference type="Proteomes" id="UP001234343"/>
    </source>
</evidence>
<evidence type="ECO:0000313" key="2">
    <source>
        <dbReference type="EMBL" id="MDM7861566.1"/>
    </source>
</evidence>
<dbReference type="Proteomes" id="UP001234343">
    <property type="component" value="Unassembled WGS sequence"/>
</dbReference>
<keyword evidence="3" id="KW-1185">Reference proteome</keyword>
<comment type="caution">
    <text evidence="2">The sequence shown here is derived from an EMBL/GenBank/DDBJ whole genome shotgun (WGS) entry which is preliminary data.</text>
</comment>
<gene>
    <name evidence="2" type="ORF">QTP81_13275</name>
</gene>